<evidence type="ECO:0008006" key="5">
    <source>
        <dbReference type="Google" id="ProtNLM"/>
    </source>
</evidence>
<keyword evidence="4" id="KW-1185">Reference proteome</keyword>
<feature type="compositionally biased region" description="Pro residues" evidence="1">
    <location>
        <begin position="231"/>
        <end position="247"/>
    </location>
</feature>
<feature type="signal peptide" evidence="2">
    <location>
        <begin position="1"/>
        <end position="24"/>
    </location>
</feature>
<evidence type="ECO:0000313" key="4">
    <source>
        <dbReference type="Proteomes" id="UP001272242"/>
    </source>
</evidence>
<feature type="chain" id="PRO_5046590524" description="HEAT repeat domain-containing protein" evidence="2">
    <location>
        <begin position="25"/>
        <end position="427"/>
    </location>
</feature>
<dbReference type="Proteomes" id="UP001272242">
    <property type="component" value="Unassembled WGS sequence"/>
</dbReference>
<dbReference type="InterPro" id="IPR016024">
    <property type="entry name" value="ARM-type_fold"/>
</dbReference>
<feature type="compositionally biased region" description="Basic and acidic residues" evidence="1">
    <location>
        <begin position="132"/>
        <end position="168"/>
    </location>
</feature>
<accession>A0ABU5F2E1</accession>
<comment type="caution">
    <text evidence="3">The sequence shown here is derived from an EMBL/GenBank/DDBJ whole genome shotgun (WGS) entry which is preliminary data.</text>
</comment>
<evidence type="ECO:0000256" key="1">
    <source>
        <dbReference type="SAM" id="MobiDB-lite"/>
    </source>
</evidence>
<reference evidence="4" key="1">
    <citation type="journal article" date="2023" name="Mar. Drugs">
        <title>Gemmata algarum, a Novel Planctomycete Isolated from an Algal Mat, Displays Antimicrobial Activity.</title>
        <authorList>
            <person name="Kumar G."/>
            <person name="Kallscheuer N."/>
            <person name="Kashif M."/>
            <person name="Ahamad S."/>
            <person name="Jagadeeshwari U."/>
            <person name="Pannikurungottu S."/>
            <person name="Haufschild T."/>
            <person name="Kabuu M."/>
            <person name="Sasikala C."/>
            <person name="Jogler C."/>
            <person name="Ramana C."/>
        </authorList>
    </citation>
    <scope>NUCLEOTIDE SEQUENCE [LARGE SCALE GENOMIC DNA]</scope>
    <source>
        <strain evidence="4">JC673</strain>
    </source>
</reference>
<proteinExistence type="predicted"/>
<dbReference type="EMBL" id="JAXBLV010000191">
    <property type="protein sequence ID" value="MDY3561308.1"/>
    <property type="molecule type" value="Genomic_DNA"/>
</dbReference>
<sequence>MTRWFSKRWAWAAAVGATMTVSLAAVGADAPPQKVGATISLTIEGKGERQFKVLKCEKQADGSYHSELKDTKSGETITLVDQPDAAPAKGAGAPEPGKPVEPPKAPDAAPPKAKPRANDPLTPPLAATMPDAAKDKEKDKEKEKDKRPILGRVFGDRDKSPEPNEPAKKPGLFGRVFGPKKPPAASAPAMTAPAGAKPTSATPPAVIPTPAGGLTGGSTTAEPPRVMPTRPVTPPPVTTAPSVPAPAPATTTPSIPAPLPTVPAIPAPLPSAPATTAPPSIPVPLPAAPGGGSGLPPIPVPPGGTSSTKPLQIVVPAGYVPPQVAFDRDVEPFVIALQSMDAPSARLTAAKGLAEGRHGSTDGVKAVLFKAAQADPCGEVRAACVTHLCKLGYFDPQFLGYIQTACGDPDQHVSAAAKAACAKLLRK</sequence>
<name>A0ABU5F2E1_9BACT</name>
<dbReference type="Gene3D" id="1.25.10.10">
    <property type="entry name" value="Leucine-rich Repeat Variant"/>
    <property type="match status" value="1"/>
</dbReference>
<protein>
    <recommendedName>
        <fullName evidence="5">HEAT repeat domain-containing protein</fullName>
    </recommendedName>
</protein>
<dbReference type="InterPro" id="IPR011989">
    <property type="entry name" value="ARM-like"/>
</dbReference>
<dbReference type="RefSeq" id="WP_320687744.1">
    <property type="nucleotide sequence ID" value="NZ_JAXBLV010000191.1"/>
</dbReference>
<dbReference type="SUPFAM" id="SSF48371">
    <property type="entry name" value="ARM repeat"/>
    <property type="match status" value="1"/>
</dbReference>
<evidence type="ECO:0000256" key="2">
    <source>
        <dbReference type="SAM" id="SignalP"/>
    </source>
</evidence>
<feature type="region of interest" description="Disordered" evidence="1">
    <location>
        <begin position="84"/>
        <end position="252"/>
    </location>
</feature>
<feature type="compositionally biased region" description="Low complexity" evidence="1">
    <location>
        <begin position="183"/>
        <end position="198"/>
    </location>
</feature>
<keyword evidence="2" id="KW-0732">Signal</keyword>
<organism evidence="3 4">
    <name type="scientific">Gemmata algarum</name>
    <dbReference type="NCBI Taxonomy" id="2975278"/>
    <lineage>
        <taxon>Bacteria</taxon>
        <taxon>Pseudomonadati</taxon>
        <taxon>Planctomycetota</taxon>
        <taxon>Planctomycetia</taxon>
        <taxon>Gemmatales</taxon>
        <taxon>Gemmataceae</taxon>
        <taxon>Gemmata</taxon>
    </lineage>
</organism>
<feature type="compositionally biased region" description="Low complexity" evidence="1">
    <location>
        <begin position="84"/>
        <end position="95"/>
    </location>
</feature>
<gene>
    <name evidence="3" type="ORF">R5W23_002585</name>
</gene>
<feature type="compositionally biased region" description="Pro residues" evidence="1">
    <location>
        <begin position="96"/>
        <end position="109"/>
    </location>
</feature>
<evidence type="ECO:0000313" key="3">
    <source>
        <dbReference type="EMBL" id="MDY3561308.1"/>
    </source>
</evidence>